<evidence type="ECO:0000256" key="2">
    <source>
        <dbReference type="ARBA" id="ARBA00022485"/>
    </source>
</evidence>
<dbReference type="GO" id="GO:0051539">
    <property type="term" value="F:4 iron, 4 sulfur cluster binding"/>
    <property type="evidence" value="ECO:0007669"/>
    <property type="project" value="UniProtKB-KW"/>
</dbReference>
<keyword evidence="2" id="KW-0004">4Fe-4S</keyword>
<dbReference type="InterPro" id="IPR017896">
    <property type="entry name" value="4Fe4S_Fe-S-bd"/>
</dbReference>
<evidence type="ECO:0000313" key="10">
    <source>
        <dbReference type="EMBL" id="MBD3324610.1"/>
    </source>
</evidence>
<keyword evidence="3" id="KW-0479">Metal-binding</keyword>
<reference evidence="10" key="1">
    <citation type="submission" date="2019-11" db="EMBL/GenBank/DDBJ databases">
        <title>Microbial mats filling the niche in hypersaline microbial mats.</title>
        <authorList>
            <person name="Wong H.L."/>
            <person name="Macleod F.I."/>
            <person name="White R.A. III"/>
            <person name="Burns B.P."/>
        </authorList>
    </citation>
    <scope>NUCLEOTIDE SEQUENCE</scope>
    <source>
        <strain evidence="10">Rbin_158</strain>
    </source>
</reference>
<gene>
    <name evidence="10" type="ORF">GF339_08500</name>
</gene>
<evidence type="ECO:0000256" key="1">
    <source>
        <dbReference type="ARBA" id="ARBA00022448"/>
    </source>
</evidence>
<feature type="region of interest" description="Disordered" evidence="8">
    <location>
        <begin position="319"/>
        <end position="340"/>
    </location>
</feature>
<evidence type="ECO:0000256" key="7">
    <source>
        <dbReference type="ARBA" id="ARBA00023014"/>
    </source>
</evidence>
<evidence type="ECO:0000313" key="11">
    <source>
        <dbReference type="Proteomes" id="UP000649604"/>
    </source>
</evidence>
<evidence type="ECO:0000256" key="4">
    <source>
        <dbReference type="ARBA" id="ARBA00022737"/>
    </source>
</evidence>
<organism evidence="10 11">
    <name type="scientific">candidate division KSB3 bacterium</name>
    <dbReference type="NCBI Taxonomy" id="2044937"/>
    <lineage>
        <taxon>Bacteria</taxon>
        <taxon>candidate division KSB3</taxon>
    </lineage>
</organism>
<dbReference type="Pfam" id="PF12838">
    <property type="entry name" value="Fer4_7"/>
    <property type="match status" value="1"/>
</dbReference>
<feature type="domain" description="4Fe-4S ferredoxin-type" evidence="9">
    <location>
        <begin position="252"/>
        <end position="281"/>
    </location>
</feature>
<proteinExistence type="predicted"/>
<keyword evidence="1" id="KW-0813">Transport</keyword>
<dbReference type="PANTHER" id="PTHR43687">
    <property type="entry name" value="ADENYLYLSULFATE REDUCTASE, BETA SUBUNIT"/>
    <property type="match status" value="1"/>
</dbReference>
<evidence type="ECO:0000259" key="9">
    <source>
        <dbReference type="PROSITE" id="PS51379"/>
    </source>
</evidence>
<dbReference type="SUPFAM" id="SSF54862">
    <property type="entry name" value="4Fe-4S ferredoxins"/>
    <property type="match status" value="1"/>
</dbReference>
<evidence type="ECO:0000256" key="8">
    <source>
        <dbReference type="SAM" id="MobiDB-lite"/>
    </source>
</evidence>
<dbReference type="AlphaFoldDB" id="A0A9D5JUX8"/>
<sequence length="340" mass="38560">MSAHDRQAVICAEFGIPEFLAPWLDRFFEPHERDLILTLAHTPVSADSRGQLFASDAAVERAYKRGIITYRADGGVELADFHARFEIWALFEGWKDVPPEIRTRLNTWELEAYEAQKQELFTTLKAGGPQEFPDERTEYVLLHEAQRILEDAEHIYLWPCNCRAMMQACSQPLDNCLRFTNDRGLGWEISVERAKEIMGEAHRNGLMHVAEVSRSAEGTLTGGICNCCPDCCYPHQVAERQGTQTLWPTSRYIVRYFPAQCRGCGRCVRRCPFQAFEFTETAEGLTTKPQKTLLFHPDRCRGCGLCVSSCPDNAIRMQPRSTAQRTESGVWGVTQTEKAG</sequence>
<dbReference type="EMBL" id="WJJP01000266">
    <property type="protein sequence ID" value="MBD3324610.1"/>
    <property type="molecule type" value="Genomic_DNA"/>
</dbReference>
<accession>A0A9D5JUX8</accession>
<evidence type="ECO:0000256" key="5">
    <source>
        <dbReference type="ARBA" id="ARBA00022982"/>
    </source>
</evidence>
<dbReference type="GO" id="GO:0046872">
    <property type="term" value="F:metal ion binding"/>
    <property type="evidence" value="ECO:0007669"/>
    <property type="project" value="UniProtKB-KW"/>
</dbReference>
<keyword evidence="4" id="KW-0677">Repeat</keyword>
<keyword evidence="6" id="KW-0408">Iron</keyword>
<keyword evidence="5" id="KW-0249">Electron transport</keyword>
<dbReference type="PANTHER" id="PTHR43687:SF6">
    <property type="entry name" value="L-ASPARTATE SEMIALDEHYDE SULFURTRANSFERASE IRON-SULFUR SUBUNIT"/>
    <property type="match status" value="1"/>
</dbReference>
<dbReference type="PROSITE" id="PS51379">
    <property type="entry name" value="4FE4S_FER_2"/>
    <property type="match status" value="2"/>
</dbReference>
<evidence type="ECO:0000256" key="3">
    <source>
        <dbReference type="ARBA" id="ARBA00022723"/>
    </source>
</evidence>
<evidence type="ECO:0000256" key="6">
    <source>
        <dbReference type="ARBA" id="ARBA00023004"/>
    </source>
</evidence>
<dbReference type="Proteomes" id="UP000649604">
    <property type="component" value="Unassembled WGS sequence"/>
</dbReference>
<dbReference type="PROSITE" id="PS00198">
    <property type="entry name" value="4FE4S_FER_1"/>
    <property type="match status" value="1"/>
</dbReference>
<keyword evidence="7" id="KW-0411">Iron-sulfur</keyword>
<comment type="caution">
    <text evidence="10">The sequence shown here is derived from an EMBL/GenBank/DDBJ whole genome shotgun (WGS) entry which is preliminary data.</text>
</comment>
<dbReference type="Gene3D" id="3.30.70.20">
    <property type="match status" value="2"/>
</dbReference>
<dbReference type="InterPro" id="IPR050572">
    <property type="entry name" value="Fe-S_Ferredoxin"/>
</dbReference>
<dbReference type="InterPro" id="IPR017900">
    <property type="entry name" value="4Fe4S_Fe_S_CS"/>
</dbReference>
<protein>
    <submittedName>
        <fullName evidence="10">4Fe-4S dicluster domain-containing protein</fullName>
    </submittedName>
</protein>
<name>A0A9D5JUX8_9BACT</name>
<feature type="domain" description="4Fe-4S ferredoxin-type" evidence="9">
    <location>
        <begin position="291"/>
        <end position="320"/>
    </location>
</feature>